<keyword evidence="7" id="KW-0812">Transmembrane</keyword>
<evidence type="ECO:0000313" key="10">
    <source>
        <dbReference type="Proteomes" id="UP000264071"/>
    </source>
</evidence>
<evidence type="ECO:0000259" key="8">
    <source>
        <dbReference type="Pfam" id="PF04234"/>
    </source>
</evidence>
<dbReference type="InterPro" id="IPR014755">
    <property type="entry name" value="Cu-Rt/internalin_Ig-like"/>
</dbReference>
<comment type="similarity">
    <text evidence="2">Belongs to the CopC family.</text>
</comment>
<evidence type="ECO:0000256" key="6">
    <source>
        <dbReference type="ARBA" id="ARBA00023008"/>
    </source>
</evidence>
<feature type="transmembrane region" description="Helical" evidence="7">
    <location>
        <begin position="36"/>
        <end position="55"/>
    </location>
</feature>
<dbReference type="GO" id="GO:0005886">
    <property type="term" value="C:plasma membrane"/>
    <property type="evidence" value="ECO:0007669"/>
    <property type="project" value="TreeGrafter"/>
</dbReference>
<evidence type="ECO:0000256" key="7">
    <source>
        <dbReference type="SAM" id="Phobius"/>
    </source>
</evidence>
<keyword evidence="5" id="KW-0574">Periplasm</keyword>
<evidence type="ECO:0000256" key="1">
    <source>
        <dbReference type="ARBA" id="ARBA00004418"/>
    </source>
</evidence>
<dbReference type="Proteomes" id="UP000264071">
    <property type="component" value="Unassembled WGS sequence"/>
</dbReference>
<dbReference type="GO" id="GO:0005507">
    <property type="term" value="F:copper ion binding"/>
    <property type="evidence" value="ECO:0007669"/>
    <property type="project" value="InterPro"/>
</dbReference>
<dbReference type="GO" id="GO:0006825">
    <property type="term" value="P:copper ion transport"/>
    <property type="evidence" value="ECO:0007669"/>
    <property type="project" value="InterPro"/>
</dbReference>
<dbReference type="NCBIfam" id="NF033814">
    <property type="entry name" value="copper_CopC"/>
    <property type="match status" value="1"/>
</dbReference>
<keyword evidence="6" id="KW-0186">Copper</keyword>
<dbReference type="InterPro" id="IPR014756">
    <property type="entry name" value="Ig_E-set"/>
</dbReference>
<organism evidence="9 10">
    <name type="scientific">Gemmatimonas aurantiaca</name>
    <dbReference type="NCBI Taxonomy" id="173480"/>
    <lineage>
        <taxon>Bacteria</taxon>
        <taxon>Pseudomonadati</taxon>
        <taxon>Gemmatimonadota</taxon>
        <taxon>Gemmatimonadia</taxon>
        <taxon>Gemmatimonadales</taxon>
        <taxon>Gemmatimonadaceae</taxon>
        <taxon>Gemmatimonas</taxon>
    </lineage>
</organism>
<gene>
    <name evidence="9" type="ORF">DGD08_03760</name>
</gene>
<dbReference type="Gene3D" id="2.60.40.1220">
    <property type="match status" value="1"/>
</dbReference>
<dbReference type="GO" id="GO:0046688">
    <property type="term" value="P:response to copper ion"/>
    <property type="evidence" value="ECO:0007669"/>
    <property type="project" value="InterPro"/>
</dbReference>
<feature type="domain" description="CopC" evidence="8">
    <location>
        <begin position="57"/>
        <end position="152"/>
    </location>
</feature>
<comment type="subcellular location">
    <subcellularLocation>
        <location evidence="1">Periplasm</location>
    </subcellularLocation>
</comment>
<dbReference type="SUPFAM" id="SSF81296">
    <property type="entry name" value="E set domains"/>
    <property type="match status" value="1"/>
</dbReference>
<sequence>MIDRCLAFTQGKIVGTLMYVFPPHSRSEPMSLRRTFIRSLLLGAALPVAAIAAVLPHAKLKSSLPSAGTTVAAPKELRLTFSEKIEIKIAKITLLRGTEELAALGDVAADSQATETVVIPVTKPLAAGSYTVKYRVAGPDGHPMGGSYVFSVK</sequence>
<evidence type="ECO:0000256" key="4">
    <source>
        <dbReference type="ARBA" id="ARBA00022729"/>
    </source>
</evidence>
<dbReference type="InterPro" id="IPR007348">
    <property type="entry name" value="CopC_dom"/>
</dbReference>
<keyword evidence="3" id="KW-0479">Metal-binding</keyword>
<dbReference type="AlphaFoldDB" id="A0A3D4V5A7"/>
<name>A0A3D4V5A7_9BACT</name>
<proteinExistence type="inferred from homology"/>
<keyword evidence="4" id="KW-0732">Signal</keyword>
<reference evidence="9 10" key="1">
    <citation type="journal article" date="2018" name="Nat. Biotechnol.">
        <title>A standardized bacterial taxonomy based on genome phylogeny substantially revises the tree of life.</title>
        <authorList>
            <person name="Parks D.H."/>
            <person name="Chuvochina M."/>
            <person name="Waite D.W."/>
            <person name="Rinke C."/>
            <person name="Skarshewski A."/>
            <person name="Chaumeil P.A."/>
            <person name="Hugenholtz P."/>
        </authorList>
    </citation>
    <scope>NUCLEOTIDE SEQUENCE [LARGE SCALE GENOMIC DNA]</scope>
    <source>
        <strain evidence="9">UBA8844</strain>
    </source>
</reference>
<keyword evidence="7" id="KW-1133">Transmembrane helix</keyword>
<dbReference type="Pfam" id="PF04234">
    <property type="entry name" value="CopC"/>
    <property type="match status" value="1"/>
</dbReference>
<dbReference type="InterPro" id="IPR032694">
    <property type="entry name" value="CopC/D"/>
</dbReference>
<dbReference type="InterPro" id="IPR047685">
    <property type="entry name" value="CopC-like"/>
</dbReference>
<dbReference type="GO" id="GO:0042597">
    <property type="term" value="C:periplasmic space"/>
    <property type="evidence" value="ECO:0007669"/>
    <property type="project" value="UniProtKB-SubCell"/>
</dbReference>
<accession>A0A3D4V5A7</accession>
<evidence type="ECO:0000256" key="5">
    <source>
        <dbReference type="ARBA" id="ARBA00022764"/>
    </source>
</evidence>
<keyword evidence="7" id="KW-0472">Membrane</keyword>
<evidence type="ECO:0000256" key="3">
    <source>
        <dbReference type="ARBA" id="ARBA00022723"/>
    </source>
</evidence>
<comment type="caution">
    <text evidence="9">The sequence shown here is derived from an EMBL/GenBank/DDBJ whole genome shotgun (WGS) entry which is preliminary data.</text>
</comment>
<dbReference type="PANTHER" id="PTHR34820">
    <property type="entry name" value="INNER MEMBRANE PROTEIN YEBZ"/>
    <property type="match status" value="1"/>
</dbReference>
<evidence type="ECO:0000313" key="9">
    <source>
        <dbReference type="EMBL" id="HCT56309.1"/>
    </source>
</evidence>
<dbReference type="EMBL" id="DPIY01000004">
    <property type="protein sequence ID" value="HCT56309.1"/>
    <property type="molecule type" value="Genomic_DNA"/>
</dbReference>
<protein>
    <submittedName>
        <fullName evidence="9">Copper resistance protein CopC</fullName>
    </submittedName>
</protein>
<evidence type="ECO:0000256" key="2">
    <source>
        <dbReference type="ARBA" id="ARBA00010509"/>
    </source>
</evidence>
<dbReference type="PANTHER" id="PTHR34820:SF4">
    <property type="entry name" value="INNER MEMBRANE PROTEIN YEBZ"/>
    <property type="match status" value="1"/>
</dbReference>